<dbReference type="STRING" id="708187.A0A1Q8RSW2"/>
<name>A0A1Q8RSW2_9PEZI</name>
<reference evidence="2 3" key="1">
    <citation type="submission" date="2016-11" db="EMBL/GenBank/DDBJ databases">
        <title>Draft Genome Assembly of Colletotrichum chlorophyti a pathogen of herbaceous plants.</title>
        <authorList>
            <person name="Gan P."/>
            <person name="Narusaka M."/>
            <person name="Tsushima A."/>
            <person name="Narusaka Y."/>
            <person name="Takano Y."/>
            <person name="Shirasu K."/>
        </authorList>
    </citation>
    <scope>NUCLEOTIDE SEQUENCE [LARGE SCALE GENOMIC DNA]</scope>
    <source>
        <strain evidence="2 3">NTL11</strain>
    </source>
</reference>
<dbReference type="OrthoDB" id="5043642at2759"/>
<dbReference type="AlphaFoldDB" id="A0A1Q8RSW2"/>
<keyword evidence="3" id="KW-1185">Reference proteome</keyword>
<evidence type="ECO:0000313" key="3">
    <source>
        <dbReference type="Proteomes" id="UP000186583"/>
    </source>
</evidence>
<evidence type="ECO:0000256" key="1">
    <source>
        <dbReference type="SAM" id="SignalP"/>
    </source>
</evidence>
<proteinExistence type="predicted"/>
<dbReference type="Pfam" id="PF11927">
    <property type="entry name" value="HODM_asu-like"/>
    <property type="match status" value="1"/>
</dbReference>
<comment type="caution">
    <text evidence="2">The sequence shown here is derived from an EMBL/GenBank/DDBJ whole genome shotgun (WGS) entry which is preliminary data.</text>
</comment>
<sequence length="354" mass="40244">MFFFAAFVIAVLLFSVRRWRWGHPQPSRATIAETYEKSNEKSSIPPLETFDWRQNQPAKYRFFKPVYHITMAIQASPPEELIIMDNNYLDRITKRRQVLEQHMSVVVGAIPDGIPAVNEMWTYLLSNYLPTRYPTMFSISEDKLTLHNHVTDTSLPLTPPEDPVAALKAVGETVEDDMFLLVETPEGHRAVAFVCCHPAGFDPSDKLGKLMKDIHTPVPSYEKIGASIERFFSRLQAGKSFKRMNWSVSTHENLFSPSGLHVYDGDKIDEDEIVDISKCRLRQELQTMTRLPQTGAILFSFKTYLTPVEEIKKEGLGPEVADAIEGLKSGNAPGMYMYKGATRWGKSVCEYLRS</sequence>
<keyword evidence="1" id="KW-0732">Signal</keyword>
<feature type="signal peptide" evidence="1">
    <location>
        <begin position="1"/>
        <end position="18"/>
    </location>
</feature>
<evidence type="ECO:0000313" key="2">
    <source>
        <dbReference type="EMBL" id="OLN87415.1"/>
    </source>
</evidence>
<dbReference type="EMBL" id="MPGH01000097">
    <property type="protein sequence ID" value="OLN87415.1"/>
    <property type="molecule type" value="Genomic_DNA"/>
</dbReference>
<dbReference type="Proteomes" id="UP000186583">
    <property type="component" value="Unassembled WGS sequence"/>
</dbReference>
<gene>
    <name evidence="2" type="ORF">CCHL11_09569</name>
</gene>
<protein>
    <submittedName>
        <fullName evidence="2">Uncharacterized protein</fullName>
    </submittedName>
</protein>
<feature type="chain" id="PRO_5013203465" evidence="1">
    <location>
        <begin position="19"/>
        <end position="354"/>
    </location>
</feature>
<organism evidence="2 3">
    <name type="scientific">Colletotrichum chlorophyti</name>
    <dbReference type="NCBI Taxonomy" id="708187"/>
    <lineage>
        <taxon>Eukaryota</taxon>
        <taxon>Fungi</taxon>
        <taxon>Dikarya</taxon>
        <taxon>Ascomycota</taxon>
        <taxon>Pezizomycotina</taxon>
        <taxon>Sordariomycetes</taxon>
        <taxon>Hypocreomycetidae</taxon>
        <taxon>Glomerellales</taxon>
        <taxon>Glomerellaceae</taxon>
        <taxon>Colletotrichum</taxon>
    </lineage>
</organism>
<accession>A0A1Q8RSW2</accession>
<dbReference type="InterPro" id="IPR021848">
    <property type="entry name" value="HODM_asu-like"/>
</dbReference>